<dbReference type="RefSeq" id="WP_100867431.1">
    <property type="nucleotide sequence ID" value="NZ_PHUF01000004.1"/>
</dbReference>
<evidence type="ECO:0000313" key="4">
    <source>
        <dbReference type="Proteomes" id="UP000232587"/>
    </source>
</evidence>
<dbReference type="PANTHER" id="PTHR30327">
    <property type="entry name" value="UNCHARACTERIZED PROTEIN YQGE"/>
    <property type="match status" value="1"/>
</dbReference>
<evidence type="ECO:0000256" key="2">
    <source>
        <dbReference type="HAMAP-Rule" id="MF_00758"/>
    </source>
</evidence>
<dbReference type="HAMAP" id="MF_00758">
    <property type="entry name" value="UPF0301"/>
    <property type="match status" value="1"/>
</dbReference>
<dbReference type="AlphaFoldDB" id="A0A2N0H6P1"/>
<proteinExistence type="inferred from homology"/>
<dbReference type="Proteomes" id="UP000232587">
    <property type="component" value="Unassembled WGS sequence"/>
</dbReference>
<dbReference type="Pfam" id="PF02622">
    <property type="entry name" value="DUF179"/>
    <property type="match status" value="1"/>
</dbReference>
<gene>
    <name evidence="3" type="ORF">B0I00_2212</name>
</gene>
<dbReference type="OrthoDB" id="9807486at2"/>
<sequence length="186" mass="19678">MTDAAFLTGCLLLAMPGMGDPRFDHAVIAMIRHDADGALGLGVGQAVPGVTLHSILADLKIDPGEAPDDPVLLGGPVETERGFVLHSSDWRSEATIDAGPLGAMTMSREVLAAIAAGVGPRRFVVVLGYAGWDAGQLDAEMRRHGWYAAQGRPEIVFDVPTEDRWRQAWLADGIDPALLASQTGRA</sequence>
<reference evidence="3 4" key="1">
    <citation type="submission" date="2017-11" db="EMBL/GenBank/DDBJ databases">
        <title>Genomic Encyclopedia of Type Strains, Phase III (KMG-III): the genomes of soil and plant-associated and newly described type strains.</title>
        <authorList>
            <person name="Whitman W."/>
        </authorList>
    </citation>
    <scope>NUCLEOTIDE SEQUENCE [LARGE SCALE GENOMIC DNA]</scope>
    <source>
        <strain evidence="3 4">CGMCC 1.12274</strain>
    </source>
</reference>
<dbReference type="EMBL" id="PHUF01000004">
    <property type="protein sequence ID" value="PKB14614.1"/>
    <property type="molecule type" value="Genomic_DNA"/>
</dbReference>
<evidence type="ECO:0000313" key="3">
    <source>
        <dbReference type="EMBL" id="PKB14614.1"/>
    </source>
</evidence>
<dbReference type="PANTHER" id="PTHR30327:SF1">
    <property type="entry name" value="UPF0301 PROTEIN YQGE"/>
    <property type="match status" value="1"/>
</dbReference>
<dbReference type="InterPro" id="IPR003774">
    <property type="entry name" value="AlgH-like"/>
</dbReference>
<keyword evidence="4" id="KW-1185">Reference proteome</keyword>
<name>A0A2N0H6P1_9SPHN</name>
<dbReference type="Gene3D" id="3.40.1740.10">
    <property type="entry name" value="VC0467-like"/>
    <property type="match status" value="1"/>
</dbReference>
<accession>A0A2N0H6P1</accession>
<comment type="caution">
    <text evidence="3">The sequence shown here is derived from an EMBL/GenBank/DDBJ whole genome shotgun (WGS) entry which is preliminary data.</text>
</comment>
<organism evidence="3 4">
    <name type="scientific">Novosphingobium kunmingense</name>
    <dbReference type="NCBI Taxonomy" id="1211806"/>
    <lineage>
        <taxon>Bacteria</taxon>
        <taxon>Pseudomonadati</taxon>
        <taxon>Pseudomonadota</taxon>
        <taxon>Alphaproteobacteria</taxon>
        <taxon>Sphingomonadales</taxon>
        <taxon>Sphingomonadaceae</taxon>
        <taxon>Novosphingobium</taxon>
    </lineage>
</organism>
<evidence type="ECO:0000256" key="1">
    <source>
        <dbReference type="ARBA" id="ARBA00009600"/>
    </source>
</evidence>
<protein>
    <recommendedName>
        <fullName evidence="2">UPF0301 protein B0I00_2212</fullName>
    </recommendedName>
</protein>
<dbReference type="SUPFAM" id="SSF143456">
    <property type="entry name" value="VC0467-like"/>
    <property type="match status" value="1"/>
</dbReference>
<comment type="similarity">
    <text evidence="1 2">Belongs to the UPF0301 (AlgH) family.</text>
</comment>
<dbReference type="GO" id="GO:0005829">
    <property type="term" value="C:cytosol"/>
    <property type="evidence" value="ECO:0007669"/>
    <property type="project" value="TreeGrafter"/>
</dbReference>